<evidence type="ECO:0000256" key="1">
    <source>
        <dbReference type="SAM" id="MobiDB-lite"/>
    </source>
</evidence>
<comment type="caution">
    <text evidence="2">The sequence shown here is derived from an EMBL/GenBank/DDBJ whole genome shotgun (WGS) entry which is preliminary data.</text>
</comment>
<name>A0AAV8Y9B4_9CUCU</name>
<dbReference type="EMBL" id="JAPWTK010000150">
    <property type="protein sequence ID" value="KAJ8947829.1"/>
    <property type="molecule type" value="Genomic_DNA"/>
</dbReference>
<feature type="compositionally biased region" description="Polar residues" evidence="1">
    <location>
        <begin position="14"/>
        <end position="23"/>
    </location>
</feature>
<feature type="compositionally biased region" description="Basic and acidic residues" evidence="1">
    <location>
        <begin position="58"/>
        <end position="70"/>
    </location>
</feature>
<feature type="region of interest" description="Disordered" evidence="1">
    <location>
        <begin position="58"/>
        <end position="78"/>
    </location>
</feature>
<reference evidence="2" key="1">
    <citation type="journal article" date="2023" name="Insect Mol. Biol.">
        <title>Genome sequencing provides insights into the evolution of gene families encoding plant cell wall-degrading enzymes in longhorned beetles.</title>
        <authorList>
            <person name="Shin N.R."/>
            <person name="Okamura Y."/>
            <person name="Kirsch R."/>
            <person name="Pauchet Y."/>
        </authorList>
    </citation>
    <scope>NUCLEOTIDE SEQUENCE</scope>
    <source>
        <strain evidence="2">AMC_N1</strain>
    </source>
</reference>
<sequence length="122" mass="14332">MHRNSTIARDETQNIKIQPPNNSEKSEIISDILNKLKSLGEDAGTVLKKVNEEFTQRKHNEGDPVIDMKGRHYSKPTVNYNDYVDQARRRRRRDLILSTASEMNRDDEEHDQGIEENYRFCQ</sequence>
<evidence type="ECO:0000313" key="2">
    <source>
        <dbReference type="EMBL" id="KAJ8947829.1"/>
    </source>
</evidence>
<dbReference type="Proteomes" id="UP001162162">
    <property type="component" value="Unassembled WGS sequence"/>
</dbReference>
<feature type="region of interest" description="Disordered" evidence="1">
    <location>
        <begin position="1"/>
        <end position="23"/>
    </location>
</feature>
<organism evidence="2 3">
    <name type="scientific">Aromia moschata</name>
    <dbReference type="NCBI Taxonomy" id="1265417"/>
    <lineage>
        <taxon>Eukaryota</taxon>
        <taxon>Metazoa</taxon>
        <taxon>Ecdysozoa</taxon>
        <taxon>Arthropoda</taxon>
        <taxon>Hexapoda</taxon>
        <taxon>Insecta</taxon>
        <taxon>Pterygota</taxon>
        <taxon>Neoptera</taxon>
        <taxon>Endopterygota</taxon>
        <taxon>Coleoptera</taxon>
        <taxon>Polyphaga</taxon>
        <taxon>Cucujiformia</taxon>
        <taxon>Chrysomeloidea</taxon>
        <taxon>Cerambycidae</taxon>
        <taxon>Cerambycinae</taxon>
        <taxon>Callichromatini</taxon>
        <taxon>Aromia</taxon>
    </lineage>
</organism>
<feature type="compositionally biased region" description="Basic and acidic residues" evidence="1">
    <location>
        <begin position="111"/>
        <end position="122"/>
    </location>
</feature>
<proteinExistence type="predicted"/>
<evidence type="ECO:0000313" key="3">
    <source>
        <dbReference type="Proteomes" id="UP001162162"/>
    </source>
</evidence>
<protein>
    <submittedName>
        <fullName evidence="2">Uncharacterized protein</fullName>
    </submittedName>
</protein>
<gene>
    <name evidence="2" type="ORF">NQ318_009973</name>
</gene>
<feature type="region of interest" description="Disordered" evidence="1">
    <location>
        <begin position="99"/>
        <end position="122"/>
    </location>
</feature>
<keyword evidence="3" id="KW-1185">Reference proteome</keyword>
<dbReference type="AlphaFoldDB" id="A0AAV8Y9B4"/>
<accession>A0AAV8Y9B4</accession>